<dbReference type="AlphaFoldDB" id="A0A495MIF8"/>
<dbReference type="SUPFAM" id="SSF109604">
    <property type="entry name" value="HD-domain/PDEase-like"/>
    <property type="match status" value="1"/>
</dbReference>
<dbReference type="EMBL" id="RBLC01000001">
    <property type="protein sequence ID" value="RKS25754.1"/>
    <property type="molecule type" value="Genomic_DNA"/>
</dbReference>
<proteinExistence type="predicted"/>
<sequence>MEHQEQAIETLLQPFRQQLGGDYEKYKNHTCRVLAACMLLDSAAENSEKYAIAAAFHDIGIWTHHTLDYLGPSAEQAAAYLSKAGKADWAAEIAQMIHWHHKMTPYKGENQHTVETFRKADWIDVSLGLMRFGTDGRRLRDNRKRWPNLGFHLFLAKGTFKNLLRHPLNPLPMFKK</sequence>
<dbReference type="OrthoDB" id="459260at2"/>
<reference evidence="2 3" key="1">
    <citation type="submission" date="2018-10" db="EMBL/GenBank/DDBJ databases">
        <title>Genomic Encyclopedia of Archaeal and Bacterial Type Strains, Phase II (KMG-II): from individual species to whole genera.</title>
        <authorList>
            <person name="Goeker M."/>
        </authorList>
    </citation>
    <scope>NUCLEOTIDE SEQUENCE [LARGE SCALE GENOMIC DNA]</scope>
    <source>
        <strain evidence="2 3">DSM 29537</strain>
    </source>
</reference>
<keyword evidence="3" id="KW-1185">Reference proteome</keyword>
<dbReference type="Pfam" id="PF01966">
    <property type="entry name" value="HD"/>
    <property type="match status" value="1"/>
</dbReference>
<protein>
    <submittedName>
        <fullName evidence="2">HD domain-containing protein</fullName>
    </submittedName>
</protein>
<evidence type="ECO:0000259" key="1">
    <source>
        <dbReference type="Pfam" id="PF01966"/>
    </source>
</evidence>
<dbReference type="Proteomes" id="UP000277579">
    <property type="component" value="Unassembled WGS sequence"/>
</dbReference>
<name>A0A495MIF8_9FLAO</name>
<evidence type="ECO:0000313" key="2">
    <source>
        <dbReference type="EMBL" id="RKS25754.1"/>
    </source>
</evidence>
<dbReference type="InterPro" id="IPR006674">
    <property type="entry name" value="HD_domain"/>
</dbReference>
<accession>A0A495MIF8</accession>
<dbReference type="Gene3D" id="1.10.3210.10">
    <property type="entry name" value="Hypothetical protein af1432"/>
    <property type="match status" value="1"/>
</dbReference>
<comment type="caution">
    <text evidence="2">The sequence shown here is derived from an EMBL/GenBank/DDBJ whole genome shotgun (WGS) entry which is preliminary data.</text>
</comment>
<dbReference type="RefSeq" id="WP_121375131.1">
    <property type="nucleotide sequence ID" value="NZ_RBLC01000001.1"/>
</dbReference>
<organism evidence="2 3">
    <name type="scientific">Flavobacterium endophyticum</name>
    <dbReference type="NCBI Taxonomy" id="1540163"/>
    <lineage>
        <taxon>Bacteria</taxon>
        <taxon>Pseudomonadati</taxon>
        <taxon>Bacteroidota</taxon>
        <taxon>Flavobacteriia</taxon>
        <taxon>Flavobacteriales</taxon>
        <taxon>Flavobacteriaceae</taxon>
        <taxon>Flavobacterium</taxon>
    </lineage>
</organism>
<gene>
    <name evidence="2" type="ORF">CLV94_0798</name>
</gene>
<evidence type="ECO:0000313" key="3">
    <source>
        <dbReference type="Proteomes" id="UP000277579"/>
    </source>
</evidence>
<feature type="domain" description="HD" evidence="1">
    <location>
        <begin position="28"/>
        <end position="124"/>
    </location>
</feature>